<feature type="region of interest" description="Disordered" evidence="1">
    <location>
        <begin position="45"/>
        <end position="114"/>
    </location>
</feature>
<feature type="chain" id="PRO_5007551069" description="Purine-nucleoside phosphorylase" evidence="2">
    <location>
        <begin position="26"/>
        <end position="114"/>
    </location>
</feature>
<accession>A0A149PCS0</accession>
<feature type="signal peptide" evidence="2">
    <location>
        <begin position="1"/>
        <end position="25"/>
    </location>
</feature>
<gene>
    <name evidence="3" type="ORF">CI15_34895</name>
</gene>
<dbReference type="EMBL" id="LRBG01000039">
    <property type="protein sequence ID" value="KXU82821.1"/>
    <property type="molecule type" value="Genomic_DNA"/>
</dbReference>
<reference evidence="3 4" key="1">
    <citation type="journal article" date="2015" name="Int. J. Syst. Evol. Microbiol.">
        <title>Burkholderia monticola sp. nov., isolated from mountain soil.</title>
        <authorList>
            <person name="Baek I."/>
            <person name="Seo B."/>
            <person name="Lee I."/>
            <person name="Yi H."/>
            <person name="Chun J."/>
        </authorList>
    </citation>
    <scope>NUCLEOTIDE SEQUENCE [LARGE SCALE GENOMIC DNA]</scope>
    <source>
        <strain evidence="3 4">JC2948</strain>
    </source>
</reference>
<evidence type="ECO:0000256" key="2">
    <source>
        <dbReference type="SAM" id="SignalP"/>
    </source>
</evidence>
<feature type="compositionally biased region" description="Polar residues" evidence="1">
    <location>
        <begin position="73"/>
        <end position="98"/>
    </location>
</feature>
<keyword evidence="2" id="KW-0732">Signal</keyword>
<dbReference type="Pfam" id="PF13663">
    <property type="entry name" value="DUF4148"/>
    <property type="match status" value="1"/>
</dbReference>
<evidence type="ECO:0000313" key="3">
    <source>
        <dbReference type="EMBL" id="KXU82821.1"/>
    </source>
</evidence>
<evidence type="ECO:0000256" key="1">
    <source>
        <dbReference type="SAM" id="MobiDB-lite"/>
    </source>
</evidence>
<dbReference type="STRING" id="1399968.CI15_34895"/>
<proteinExistence type="predicted"/>
<feature type="compositionally biased region" description="Low complexity" evidence="1">
    <location>
        <begin position="101"/>
        <end position="114"/>
    </location>
</feature>
<evidence type="ECO:0008006" key="5">
    <source>
        <dbReference type="Google" id="ProtNLM"/>
    </source>
</evidence>
<dbReference type="InterPro" id="IPR025421">
    <property type="entry name" value="DUF4148"/>
</dbReference>
<evidence type="ECO:0000313" key="4">
    <source>
        <dbReference type="Proteomes" id="UP000075613"/>
    </source>
</evidence>
<name>A0A149PCS0_9BURK</name>
<protein>
    <recommendedName>
        <fullName evidence="5">Purine-nucleoside phosphorylase</fullName>
    </recommendedName>
</protein>
<dbReference type="Proteomes" id="UP000075613">
    <property type="component" value="Unassembled WGS sequence"/>
</dbReference>
<dbReference type="OrthoDB" id="9035269at2"/>
<comment type="caution">
    <text evidence="3">The sequence shown here is derived from an EMBL/GenBank/DDBJ whole genome shotgun (WGS) entry which is preliminary data.</text>
</comment>
<dbReference type="AlphaFoldDB" id="A0A149PCS0"/>
<organism evidence="3 4">
    <name type="scientific">Paraburkholderia monticola</name>
    <dbReference type="NCBI Taxonomy" id="1399968"/>
    <lineage>
        <taxon>Bacteria</taxon>
        <taxon>Pseudomonadati</taxon>
        <taxon>Pseudomonadota</taxon>
        <taxon>Betaproteobacteria</taxon>
        <taxon>Burkholderiales</taxon>
        <taxon>Burkholderiaceae</taxon>
        <taxon>Paraburkholderia</taxon>
    </lineage>
</organism>
<dbReference type="RefSeq" id="WP_062138225.1">
    <property type="nucleotide sequence ID" value="NZ_LRBG01000039.1"/>
</dbReference>
<sequence length="114" mass="11881">MNSIKSLIEAAVIAALIAAPLAAFAQSNQSNEPVTRAQVRAELSQLEKAGYDPSNASADDYPANIQAAEAKVSAQQQAAQNSGYGTSANGSSQQSSRTDFVPSSYSVPVVNYTR</sequence>
<keyword evidence="4" id="KW-1185">Reference proteome</keyword>